<dbReference type="Proteomes" id="UP001589828">
    <property type="component" value="Unassembled WGS sequence"/>
</dbReference>
<keyword evidence="2" id="KW-1185">Reference proteome</keyword>
<organism evidence="1 2">
    <name type="scientific">Mucilaginibacter angelicae</name>
    <dbReference type="NCBI Taxonomy" id="869718"/>
    <lineage>
        <taxon>Bacteria</taxon>
        <taxon>Pseudomonadati</taxon>
        <taxon>Bacteroidota</taxon>
        <taxon>Sphingobacteriia</taxon>
        <taxon>Sphingobacteriales</taxon>
        <taxon>Sphingobacteriaceae</taxon>
        <taxon>Mucilaginibacter</taxon>
    </lineage>
</organism>
<comment type="caution">
    <text evidence="1">The sequence shown here is derived from an EMBL/GenBank/DDBJ whole genome shotgun (WGS) entry which is preliminary data.</text>
</comment>
<gene>
    <name evidence="1" type="ORF">ACFFGT_29080</name>
</gene>
<accession>A0ABV6LFQ8</accession>
<reference evidence="1 2" key="1">
    <citation type="submission" date="2024-09" db="EMBL/GenBank/DDBJ databases">
        <authorList>
            <person name="Sun Q."/>
            <person name="Mori K."/>
        </authorList>
    </citation>
    <scope>NUCLEOTIDE SEQUENCE [LARGE SCALE GENOMIC DNA]</scope>
    <source>
        <strain evidence="1 2">NCAIM B.02415</strain>
    </source>
</reference>
<protein>
    <submittedName>
        <fullName evidence="1">Uncharacterized protein</fullName>
    </submittedName>
</protein>
<evidence type="ECO:0000313" key="1">
    <source>
        <dbReference type="EMBL" id="MFC0518303.1"/>
    </source>
</evidence>
<dbReference type="RefSeq" id="WP_377026028.1">
    <property type="nucleotide sequence ID" value="NZ_JBHLTS010000078.1"/>
</dbReference>
<name>A0ABV6LFQ8_9SPHI</name>
<evidence type="ECO:0000313" key="2">
    <source>
        <dbReference type="Proteomes" id="UP001589828"/>
    </source>
</evidence>
<sequence>MKLIPKHQDISIRIPQNYIGKPIEVLLYVGDELQEEKRIESKKPSDFRGKLKLADEQYIDFQNHVKNIRNE</sequence>
<dbReference type="EMBL" id="JBHLTS010000078">
    <property type="protein sequence ID" value="MFC0518303.1"/>
    <property type="molecule type" value="Genomic_DNA"/>
</dbReference>
<proteinExistence type="predicted"/>